<keyword evidence="1 2" id="KW-0732">Signal</keyword>
<dbReference type="Gene3D" id="2.40.160.20">
    <property type="match status" value="1"/>
</dbReference>
<gene>
    <name evidence="4" type="ORF">K8U91_08000</name>
</gene>
<reference evidence="4" key="2">
    <citation type="submission" date="2021-09" db="EMBL/GenBank/DDBJ databases">
        <authorList>
            <person name="Gilroy R."/>
        </authorList>
    </citation>
    <scope>NUCLEOTIDE SEQUENCE</scope>
    <source>
        <strain evidence="4">CHK121-7720</strain>
    </source>
</reference>
<reference evidence="4" key="1">
    <citation type="journal article" date="2021" name="PeerJ">
        <title>Extensive microbial diversity within the chicken gut microbiome revealed by metagenomics and culture.</title>
        <authorList>
            <person name="Gilroy R."/>
            <person name="Ravi A."/>
            <person name="Getino M."/>
            <person name="Pursley I."/>
            <person name="Horton D.L."/>
            <person name="Alikhan N.F."/>
            <person name="Baker D."/>
            <person name="Gharbi K."/>
            <person name="Hall N."/>
            <person name="Watson M."/>
            <person name="Adriaenssens E.M."/>
            <person name="Foster-Nyarko E."/>
            <person name="Jarju S."/>
            <person name="Secka A."/>
            <person name="Antonio M."/>
            <person name="Oren A."/>
            <person name="Chaudhuri R.R."/>
            <person name="La Ragione R."/>
            <person name="Hildebrand F."/>
            <person name="Pallen M.J."/>
        </authorList>
    </citation>
    <scope>NUCLEOTIDE SEQUENCE</scope>
    <source>
        <strain evidence="4">CHK121-7720</strain>
    </source>
</reference>
<dbReference type="AlphaFoldDB" id="A0A921SV91"/>
<dbReference type="RefSeq" id="WP_273306463.1">
    <property type="nucleotide sequence ID" value="NZ_DYUD01000023.1"/>
</dbReference>
<proteinExistence type="predicted"/>
<dbReference type="SUPFAM" id="SSF56925">
    <property type="entry name" value="OMPA-like"/>
    <property type="match status" value="1"/>
</dbReference>
<name>A0A921SV91_9BACT</name>
<evidence type="ECO:0000256" key="1">
    <source>
        <dbReference type="ARBA" id="ARBA00022729"/>
    </source>
</evidence>
<dbReference type="InterPro" id="IPR011250">
    <property type="entry name" value="OMP/PagP_B-barrel"/>
</dbReference>
<evidence type="ECO:0000259" key="3">
    <source>
        <dbReference type="Pfam" id="PF13505"/>
    </source>
</evidence>
<feature type="domain" description="Outer membrane protein beta-barrel" evidence="3">
    <location>
        <begin position="8"/>
        <end position="197"/>
    </location>
</feature>
<evidence type="ECO:0000313" key="4">
    <source>
        <dbReference type="EMBL" id="HJG89393.1"/>
    </source>
</evidence>
<feature type="signal peptide" evidence="2">
    <location>
        <begin position="1"/>
        <end position="20"/>
    </location>
</feature>
<protein>
    <submittedName>
        <fullName evidence="4">Outer membrane beta-barrel protein</fullName>
    </submittedName>
</protein>
<dbReference type="Pfam" id="PF13505">
    <property type="entry name" value="OMP_b-brl"/>
    <property type="match status" value="1"/>
</dbReference>
<dbReference type="InterPro" id="IPR027385">
    <property type="entry name" value="Beta-barrel_OMP"/>
</dbReference>
<accession>A0A921SV91</accession>
<evidence type="ECO:0000313" key="5">
    <source>
        <dbReference type="Proteomes" id="UP000757103"/>
    </source>
</evidence>
<feature type="chain" id="PRO_5036735816" evidence="2">
    <location>
        <begin position="21"/>
        <end position="226"/>
    </location>
</feature>
<dbReference type="Proteomes" id="UP000757103">
    <property type="component" value="Unassembled WGS sequence"/>
</dbReference>
<evidence type="ECO:0000256" key="2">
    <source>
        <dbReference type="SAM" id="SignalP"/>
    </source>
</evidence>
<comment type="caution">
    <text evidence="4">The sequence shown here is derived from an EMBL/GenBank/DDBJ whole genome shotgun (WGS) entry which is preliminary data.</text>
</comment>
<dbReference type="EMBL" id="DYUD01000023">
    <property type="protein sequence ID" value="HJG89393.1"/>
    <property type="molecule type" value="Genomic_DNA"/>
</dbReference>
<sequence length="226" mass="24930">MKKVFLVAALAAFVLTNVNAQEKYKPEAMTVSTELNYSPGGASDGGFTLPEYGAKVRLHLNENMAVRLKLGLNTNSTKTTTFTENGDTKIESYDRTSQTTFSIMPGFEYHFTKYERISPYVGGEIGLLTRMQKRKQDKSESDDRTETKRPGLGFGVNVFTGVDVYLCKGLYLGFELGLGYESMNTQRGTTTIVSGSNTNENKGNQATLESAFGFHATPSLRVGWCF</sequence>
<organism evidence="4 5">
    <name type="scientific">Barnesiella viscericola</name>
    <dbReference type="NCBI Taxonomy" id="397865"/>
    <lineage>
        <taxon>Bacteria</taxon>
        <taxon>Pseudomonadati</taxon>
        <taxon>Bacteroidota</taxon>
        <taxon>Bacteroidia</taxon>
        <taxon>Bacteroidales</taxon>
        <taxon>Barnesiellaceae</taxon>
        <taxon>Barnesiella</taxon>
    </lineage>
</organism>